<keyword evidence="7 8" id="KW-0862">Zinc</keyword>
<dbReference type="CDD" id="cd02801">
    <property type="entry name" value="DUS_like_FMN"/>
    <property type="match status" value="1"/>
</dbReference>
<dbReference type="GO" id="GO:0008270">
    <property type="term" value="F:zinc ion binding"/>
    <property type="evidence" value="ECO:0007669"/>
    <property type="project" value="UniProtKB-KW"/>
</dbReference>
<protein>
    <recommendedName>
        <fullName evidence="1 8">tRNA-dihydrouridine(47) synthase [NAD(P)(+)]</fullName>
        <ecNumber evidence="8">1.3.1.-</ecNumber>
    </recommendedName>
    <alternativeName>
        <fullName evidence="8">tRNA-dihydrouridine synthase 3</fullName>
    </alternativeName>
</protein>
<comment type="catalytic activity">
    <reaction evidence="3">
        <text>5,6-dihydrouridine(47) in tRNA + NAD(+) = uridine(47) in tRNA + NADH + H(+)</text>
        <dbReference type="Rhea" id="RHEA:53364"/>
        <dbReference type="Rhea" id="RHEA-COMP:13539"/>
        <dbReference type="Rhea" id="RHEA-COMP:13540"/>
        <dbReference type="ChEBI" id="CHEBI:15378"/>
        <dbReference type="ChEBI" id="CHEBI:57540"/>
        <dbReference type="ChEBI" id="CHEBI:57945"/>
        <dbReference type="ChEBI" id="CHEBI:65315"/>
        <dbReference type="ChEBI" id="CHEBI:74443"/>
        <dbReference type="EC" id="1.3.1.89"/>
    </reaction>
    <physiologicalReaction direction="right-to-left" evidence="3">
        <dbReference type="Rhea" id="RHEA:53366"/>
    </physiologicalReaction>
</comment>
<dbReference type="PANTHER" id="PTHR45846">
    <property type="entry name" value="TRNA-DIHYDROURIDINE(47) SYNTHASE [NAD(P)(+)]-LIKE"/>
    <property type="match status" value="1"/>
</dbReference>
<organism evidence="11 12">
    <name type="scientific">Cryptosporidium andersoni</name>
    <dbReference type="NCBI Taxonomy" id="117008"/>
    <lineage>
        <taxon>Eukaryota</taxon>
        <taxon>Sar</taxon>
        <taxon>Alveolata</taxon>
        <taxon>Apicomplexa</taxon>
        <taxon>Conoidasida</taxon>
        <taxon>Coccidia</taxon>
        <taxon>Eucoccidiorida</taxon>
        <taxon>Eimeriorina</taxon>
        <taxon>Cryptosporidiidae</taxon>
        <taxon>Cryptosporidium</taxon>
    </lineage>
</organism>
<evidence type="ECO:0000256" key="8">
    <source>
        <dbReference type="RuleBase" id="RU291113"/>
    </source>
</evidence>
<keyword evidence="8" id="KW-0288">FMN</keyword>
<feature type="domain" description="C3H1-type" evidence="10">
    <location>
        <begin position="86"/>
        <end position="114"/>
    </location>
</feature>
<dbReference type="VEuPathDB" id="CryptoDB:cand_035130"/>
<sequence length="716" mass="82965">MTSVDMQLPEEYIKTCLSKSEAPLNRKYLCYIANSEDNETKDKQKSLSIESNNQESIQNVHNNKKRQRGMYKSTERTENRKYINNLQKSNFCVSIASIGECTKGEKCNYDHNIQSFLENKVITEEELSWKSQYGNICPRFENYGICNYGLNCIFWLQHWDKHLNRNIKKSGEVVTLYDIEIFRKNHELNYIDNEVRNQLLRKMVRFPKSDDFIKNWKESKCNLNISLFSKDKKQKNIIFKHGNPLLDQKHIEFTEKNKDISFENTSSKTESSPSTNIPKNLGCNDDKLNKEDTKSCSEIKQPCLITCNSGIDSDIFYESNVESQKPSFFDNKLILAPLTTLGNLPFRRLCVRLGADITFSEMTLCNEILAGKSSELALLRRHPEERCFGIQLAGGNFETIVKTGEFINEYCDYDFLDINVACPLKSLHDRGAGSILIDRPKLLESIITGLKKVIDKPLTIKLRMANSTSPPNLKLYENTYINNPLNWDIIYSNMAAHKLIKPLINCNINGIIIHGRTSSQRYNKSADWNYLRYCSKILKNEYLTYKDTNKNITYCPSLIGCGDVLNYFDYYKHLNEDDVNAVMIGRGALLKPWIFTEIKEQRIWDISAGERFEFLKQFVSFGLDHWGTDTVGIANTRRFLLELLSFYHRYIPVGLLEQPINSQNFNWRVPQYIGRNDLETLLSSNKVCDWIRLSEMLLGKVPSNFVFIPKHKSNSV</sequence>
<evidence type="ECO:0000313" key="12">
    <source>
        <dbReference type="Proteomes" id="UP000186804"/>
    </source>
</evidence>
<keyword evidence="7 8" id="KW-0863">Zinc-finger</keyword>
<dbReference type="InterPro" id="IPR035587">
    <property type="entry name" value="DUS-like_FMN-bd"/>
</dbReference>
<dbReference type="GO" id="GO:0003723">
    <property type="term" value="F:RNA binding"/>
    <property type="evidence" value="ECO:0007669"/>
    <property type="project" value="TreeGrafter"/>
</dbReference>
<evidence type="ECO:0000256" key="6">
    <source>
        <dbReference type="ARBA" id="ARBA00049513"/>
    </source>
</evidence>
<name>A0A1J4MXF6_9CRYT</name>
<dbReference type="RefSeq" id="XP_067070057.1">
    <property type="nucleotide sequence ID" value="XM_067213739.1"/>
</dbReference>
<evidence type="ECO:0000256" key="5">
    <source>
        <dbReference type="ARBA" id="ARBA00049447"/>
    </source>
</evidence>
<comment type="caution">
    <text evidence="11">The sequence shown here is derived from an EMBL/GenBank/DDBJ whole genome shotgun (WGS) entry which is preliminary data.</text>
</comment>
<comment type="cofactor">
    <cofactor evidence="8">
        <name>FMN</name>
        <dbReference type="ChEBI" id="CHEBI:58210"/>
    </cofactor>
</comment>
<keyword evidence="8" id="KW-0819">tRNA processing</keyword>
<comment type="similarity">
    <text evidence="8">Belongs to the dus family. Dus3 subfamily.</text>
</comment>
<evidence type="ECO:0000313" key="11">
    <source>
        <dbReference type="EMBL" id="OII78211.1"/>
    </source>
</evidence>
<feature type="zinc finger region" description="C3H1-type" evidence="7">
    <location>
        <begin position="136"/>
        <end position="161"/>
    </location>
</feature>
<dbReference type="Proteomes" id="UP000186804">
    <property type="component" value="Unassembled WGS sequence"/>
</dbReference>
<evidence type="ECO:0000256" key="3">
    <source>
        <dbReference type="ARBA" id="ARBA00048266"/>
    </source>
</evidence>
<dbReference type="EMBL" id="LRBS01000004">
    <property type="protein sequence ID" value="OII78211.1"/>
    <property type="molecule type" value="Genomic_DNA"/>
</dbReference>
<dbReference type="EC" id="1.3.1.-" evidence="8"/>
<keyword evidence="2" id="KW-0507">mRNA processing</keyword>
<reference evidence="11 12" key="1">
    <citation type="submission" date="2016-10" db="EMBL/GenBank/DDBJ databases">
        <title>Reductive evolution of mitochondrial metabolism and differential evolution of invasion-related proteins in Cryptosporidium.</title>
        <authorList>
            <person name="Liu S."/>
            <person name="Roellig D.M."/>
            <person name="Guo Y."/>
            <person name="Li N."/>
            <person name="Frace M.A."/>
            <person name="Tang K."/>
            <person name="Zhang L."/>
            <person name="Feng Y."/>
            <person name="Xiao L."/>
        </authorList>
    </citation>
    <scope>NUCLEOTIDE SEQUENCE [LARGE SCALE GENOMIC DNA]</scope>
    <source>
        <strain evidence="11">30847</strain>
    </source>
</reference>
<dbReference type="Pfam" id="PF01207">
    <property type="entry name" value="Dus"/>
    <property type="match status" value="2"/>
</dbReference>
<evidence type="ECO:0000256" key="4">
    <source>
        <dbReference type="ARBA" id="ARBA00048342"/>
    </source>
</evidence>
<dbReference type="InterPro" id="IPR000571">
    <property type="entry name" value="Znf_CCCH"/>
</dbReference>
<dbReference type="GO" id="GO:0106414">
    <property type="term" value="F:mRNA dihydrouridine synthase activity"/>
    <property type="evidence" value="ECO:0007669"/>
    <property type="project" value="RHEA"/>
</dbReference>
<accession>A0A1J4MXF6</accession>
<dbReference type="GO" id="GO:0006397">
    <property type="term" value="P:mRNA processing"/>
    <property type="evidence" value="ECO:0007669"/>
    <property type="project" value="UniProtKB-KW"/>
</dbReference>
<keyword evidence="12" id="KW-1185">Reference proteome</keyword>
<comment type="catalytic activity">
    <reaction evidence="5">
        <text>a 5,6-dihydrouridine in mRNA + NADP(+) = a uridine in mRNA + NADPH + H(+)</text>
        <dbReference type="Rhea" id="RHEA:69855"/>
        <dbReference type="Rhea" id="RHEA-COMP:14658"/>
        <dbReference type="Rhea" id="RHEA-COMP:17789"/>
        <dbReference type="ChEBI" id="CHEBI:15378"/>
        <dbReference type="ChEBI" id="CHEBI:57783"/>
        <dbReference type="ChEBI" id="CHEBI:58349"/>
        <dbReference type="ChEBI" id="CHEBI:65315"/>
        <dbReference type="ChEBI" id="CHEBI:74443"/>
    </reaction>
    <physiologicalReaction direction="right-to-left" evidence="5">
        <dbReference type="Rhea" id="RHEA:69857"/>
    </physiologicalReaction>
</comment>
<dbReference type="GO" id="GO:0050660">
    <property type="term" value="F:flavin adenine dinucleotide binding"/>
    <property type="evidence" value="ECO:0007669"/>
    <property type="project" value="UniProtKB-UniRule"/>
</dbReference>
<dbReference type="Gene3D" id="4.10.1000.10">
    <property type="entry name" value="Zinc finger, CCCH-type"/>
    <property type="match status" value="1"/>
</dbReference>
<dbReference type="GeneID" id="92367697"/>
<evidence type="ECO:0000256" key="9">
    <source>
        <dbReference type="SAM" id="MobiDB-lite"/>
    </source>
</evidence>
<feature type="compositionally biased region" description="Polar residues" evidence="9">
    <location>
        <begin position="46"/>
        <end position="61"/>
    </location>
</feature>
<dbReference type="AlphaFoldDB" id="A0A1J4MXF6"/>
<keyword evidence="8" id="KW-0285">Flavoprotein</keyword>
<evidence type="ECO:0000259" key="10">
    <source>
        <dbReference type="PROSITE" id="PS50103"/>
    </source>
</evidence>
<feature type="domain" description="C3H1-type" evidence="10">
    <location>
        <begin position="136"/>
        <end position="161"/>
    </location>
</feature>
<dbReference type="GO" id="GO:0102265">
    <property type="term" value="F:tRNA-dihydrouridine47 synthase activity"/>
    <property type="evidence" value="ECO:0007669"/>
    <property type="project" value="UniProtKB-EC"/>
</dbReference>
<feature type="region of interest" description="Disordered" evidence="9">
    <location>
        <begin position="42"/>
        <end position="74"/>
    </location>
</feature>
<keyword evidence="8" id="KW-0560">Oxidoreductase</keyword>
<comment type="catalytic activity">
    <reaction evidence="4">
        <text>a 5,6-dihydrouridine in mRNA + NAD(+) = a uridine in mRNA + NADH + H(+)</text>
        <dbReference type="Rhea" id="RHEA:69851"/>
        <dbReference type="Rhea" id="RHEA-COMP:14658"/>
        <dbReference type="Rhea" id="RHEA-COMP:17789"/>
        <dbReference type="ChEBI" id="CHEBI:15378"/>
        <dbReference type="ChEBI" id="CHEBI:57540"/>
        <dbReference type="ChEBI" id="CHEBI:57945"/>
        <dbReference type="ChEBI" id="CHEBI:65315"/>
        <dbReference type="ChEBI" id="CHEBI:74443"/>
    </reaction>
    <physiologicalReaction direction="right-to-left" evidence="4">
        <dbReference type="Rhea" id="RHEA:69853"/>
    </physiologicalReaction>
</comment>
<keyword evidence="7 8" id="KW-0479">Metal-binding</keyword>
<comment type="catalytic activity">
    <reaction evidence="6">
        <text>5,6-dihydrouridine(47) in tRNA + NADP(+) = uridine(47) in tRNA + NADPH + H(+)</text>
        <dbReference type="Rhea" id="RHEA:53360"/>
        <dbReference type="Rhea" id="RHEA-COMP:13539"/>
        <dbReference type="Rhea" id="RHEA-COMP:13540"/>
        <dbReference type="ChEBI" id="CHEBI:15378"/>
        <dbReference type="ChEBI" id="CHEBI:57783"/>
        <dbReference type="ChEBI" id="CHEBI:58349"/>
        <dbReference type="ChEBI" id="CHEBI:65315"/>
        <dbReference type="ChEBI" id="CHEBI:74443"/>
        <dbReference type="EC" id="1.3.1.89"/>
    </reaction>
    <physiologicalReaction direction="right-to-left" evidence="6">
        <dbReference type="Rhea" id="RHEA:53362"/>
    </physiologicalReaction>
</comment>
<proteinExistence type="inferred from homology"/>
<dbReference type="Gene3D" id="3.20.20.70">
    <property type="entry name" value="Aldolase class I"/>
    <property type="match status" value="1"/>
</dbReference>
<dbReference type="OrthoDB" id="259935at2759"/>
<feature type="zinc finger region" description="C3H1-type" evidence="7">
    <location>
        <begin position="86"/>
        <end position="114"/>
    </location>
</feature>
<dbReference type="PROSITE" id="PS50103">
    <property type="entry name" value="ZF_C3H1"/>
    <property type="match status" value="2"/>
</dbReference>
<evidence type="ECO:0000256" key="1">
    <source>
        <dbReference type="ARBA" id="ARBA00012376"/>
    </source>
</evidence>
<dbReference type="SUPFAM" id="SSF51395">
    <property type="entry name" value="FMN-linked oxidoreductases"/>
    <property type="match status" value="1"/>
</dbReference>
<gene>
    <name evidence="11" type="ORF">cand_035130</name>
</gene>
<dbReference type="PANTHER" id="PTHR45846:SF1">
    <property type="entry name" value="TRNA-DIHYDROURIDINE(47) SYNTHASE [NAD(P)(+)]-LIKE"/>
    <property type="match status" value="1"/>
</dbReference>
<dbReference type="InterPro" id="IPR013785">
    <property type="entry name" value="Aldolase_TIM"/>
</dbReference>
<evidence type="ECO:0000256" key="2">
    <source>
        <dbReference type="ARBA" id="ARBA00022664"/>
    </source>
</evidence>
<evidence type="ECO:0000256" key="7">
    <source>
        <dbReference type="PROSITE-ProRule" id="PRU00723"/>
    </source>
</evidence>